<keyword evidence="2" id="KW-1185">Reference proteome</keyword>
<protein>
    <submittedName>
        <fullName evidence="1">Uncharacterized protein</fullName>
    </submittedName>
</protein>
<name>R9QT40_9CAUD</name>
<sequence>MSGRYWDDSDTMSTRIHRALVVQEFGPGDVDALGYIARSKGWD</sequence>
<dbReference type="KEGG" id="vg:16151514"/>
<accession>R9QT40</accession>
<evidence type="ECO:0000313" key="1">
    <source>
        <dbReference type="EMBL" id="AGC34578.1"/>
    </source>
</evidence>
<reference evidence="1 2" key="1">
    <citation type="journal article" date="2013" name="Proc. Natl. Acad. Sci. U.S.A.">
        <title>Structure of the archaeal head-tailed virus HSTV-1 completes the HK97 fold story.</title>
        <authorList>
            <person name="Pietila M.K."/>
            <person name="Laurinmaki P."/>
            <person name="Russell D.A."/>
            <person name="Ko C.C."/>
            <person name="Jacobs-Sera D."/>
            <person name="Hendrix R.W."/>
            <person name="Bamford D.H."/>
            <person name="Butcher S.J."/>
        </authorList>
    </citation>
    <scope>NUCLEOTIDE SEQUENCE [LARGE SCALE GENOMIC DNA]</scope>
</reference>
<dbReference type="GeneID" id="16151514"/>
<proteinExistence type="predicted"/>
<organism evidence="1 2">
    <name type="scientific">Haloarcula sinaiiensis tailed virus 1</name>
    <dbReference type="NCBI Taxonomy" id="1262530"/>
    <lineage>
        <taxon>Viruses</taxon>
        <taxon>Duplodnaviria</taxon>
        <taxon>Heunggongvirae</taxon>
        <taxon>Uroviricota</taxon>
        <taxon>Caudoviricetes</taxon>
        <taxon>Kirjokansivirales</taxon>
        <taxon>Shortaselviridae</taxon>
        <taxon>Lonfivirus</taxon>
        <taxon>Lonfivirus codicilli</taxon>
        <taxon>Lonfivirus HSTV1</taxon>
    </lineage>
</organism>
<evidence type="ECO:0000313" key="2">
    <source>
        <dbReference type="Proteomes" id="UP000014319"/>
    </source>
</evidence>
<dbReference type="EMBL" id="KC117378">
    <property type="protein sequence ID" value="AGC34578.1"/>
    <property type="molecule type" value="Genomic_DNA"/>
</dbReference>
<dbReference type="Proteomes" id="UP000014319">
    <property type="component" value="Genome"/>
</dbReference>
<dbReference type="RefSeq" id="YP_008083083.1">
    <property type="nucleotide sequence ID" value="NC_021471.1"/>
</dbReference>
<gene>
    <name evidence="1" type="primary">33</name>
    <name evidence="1" type="ORF">HSTV1_33</name>
</gene>